<name>A0A382GNW0_9ZZZZ</name>
<reference evidence="1" key="1">
    <citation type="submission" date="2018-05" db="EMBL/GenBank/DDBJ databases">
        <authorList>
            <person name="Lanie J.A."/>
            <person name="Ng W.-L."/>
            <person name="Kazmierczak K.M."/>
            <person name="Andrzejewski T.M."/>
            <person name="Davidsen T.M."/>
            <person name="Wayne K.J."/>
            <person name="Tettelin H."/>
            <person name="Glass J.I."/>
            <person name="Rusch D."/>
            <person name="Podicherti R."/>
            <person name="Tsui H.-C.T."/>
            <person name="Winkler M.E."/>
        </authorList>
    </citation>
    <scope>NUCLEOTIDE SEQUENCE</scope>
</reference>
<dbReference type="AlphaFoldDB" id="A0A382GNW0"/>
<dbReference type="Pfam" id="PF05711">
    <property type="entry name" value="TylF"/>
    <property type="match status" value="1"/>
</dbReference>
<evidence type="ECO:0008006" key="2">
    <source>
        <dbReference type="Google" id="ProtNLM"/>
    </source>
</evidence>
<dbReference type="InterPro" id="IPR008884">
    <property type="entry name" value="TylF_MeTrfase"/>
</dbReference>
<accession>A0A382GNW0</accession>
<dbReference type="SUPFAM" id="SSF53335">
    <property type="entry name" value="S-adenosyl-L-methionine-dependent methyltransferases"/>
    <property type="match status" value="1"/>
</dbReference>
<sequence>MRKMFRGIVERFSRSLAELIRGYDFDLPHQLRVKAMDEAIEFYHENMPNAQVFQSKKPMLDFELDNVKLSGLYLEFGVAAAVHTNYIAKKIEHTIHGFDSFRGFPESYAGTPRSFHDYNGIKPKVRENVILHAGWFNETLPKFAKSNDENIAYLNIDCDLYSSTKTVFDWLGDRIQIGTIIHFDELIAIPGWREHEYKAFMEFVKNHNVKFEYVAVGQRGMVTVKITGISS</sequence>
<evidence type="ECO:0000313" key="1">
    <source>
        <dbReference type="EMBL" id="SVB75851.1"/>
    </source>
</evidence>
<dbReference type="PANTHER" id="PTHR40036:SF1">
    <property type="entry name" value="MACROCIN O-METHYLTRANSFERASE"/>
    <property type="match status" value="1"/>
</dbReference>
<gene>
    <name evidence="1" type="ORF">METZ01_LOCUS228705</name>
</gene>
<protein>
    <recommendedName>
        <fullName evidence="2">Methyltransferase FkbM domain-containing protein</fullName>
    </recommendedName>
</protein>
<organism evidence="1">
    <name type="scientific">marine metagenome</name>
    <dbReference type="NCBI Taxonomy" id="408172"/>
    <lineage>
        <taxon>unclassified sequences</taxon>
        <taxon>metagenomes</taxon>
        <taxon>ecological metagenomes</taxon>
    </lineage>
</organism>
<dbReference type="InterPro" id="IPR029063">
    <property type="entry name" value="SAM-dependent_MTases_sf"/>
</dbReference>
<dbReference type="Gene3D" id="3.40.50.150">
    <property type="entry name" value="Vaccinia Virus protein VP39"/>
    <property type="match status" value="1"/>
</dbReference>
<proteinExistence type="predicted"/>
<dbReference type="PANTHER" id="PTHR40036">
    <property type="entry name" value="MACROCIN O-METHYLTRANSFERASE"/>
    <property type="match status" value="1"/>
</dbReference>
<dbReference type="EMBL" id="UINC01056157">
    <property type="protein sequence ID" value="SVB75851.1"/>
    <property type="molecule type" value="Genomic_DNA"/>
</dbReference>